<evidence type="ECO:0000256" key="8">
    <source>
        <dbReference type="ARBA" id="ARBA00023224"/>
    </source>
</evidence>
<evidence type="ECO:0000256" key="4">
    <source>
        <dbReference type="ARBA" id="ARBA00022519"/>
    </source>
</evidence>
<dbReference type="SMART" id="SM00304">
    <property type="entry name" value="HAMP"/>
    <property type="match status" value="1"/>
</dbReference>
<evidence type="ECO:0000256" key="12">
    <source>
        <dbReference type="SAM" id="Phobius"/>
    </source>
</evidence>
<keyword evidence="11" id="KW-0175">Coiled coil</keyword>
<feature type="chain" id="PRO_5046374752" evidence="13">
    <location>
        <begin position="30"/>
        <end position="632"/>
    </location>
</feature>
<gene>
    <name evidence="17" type="primary">mcpA</name>
    <name evidence="17" type="ORF">VST7929_01895</name>
</gene>
<accession>A0ABN8DVX7</accession>
<dbReference type="InterPro" id="IPR029151">
    <property type="entry name" value="Sensor-like_sf"/>
</dbReference>
<keyword evidence="3" id="KW-0145">Chemotaxis</keyword>
<dbReference type="CDD" id="cd12912">
    <property type="entry name" value="PDC2_MCP_like"/>
    <property type="match status" value="1"/>
</dbReference>
<evidence type="ECO:0000256" key="1">
    <source>
        <dbReference type="ARBA" id="ARBA00004429"/>
    </source>
</evidence>
<comment type="caution">
    <text evidence="17">The sequence shown here is derived from an EMBL/GenBank/DDBJ whole genome shotgun (WGS) entry which is preliminary data.</text>
</comment>
<evidence type="ECO:0000259" key="15">
    <source>
        <dbReference type="PROSITE" id="PS50192"/>
    </source>
</evidence>
<sequence length="632" mass="69440">MQQIMNLTLKQKLLAAFLSAILIACVSLATFASNALFQQTRDSIETRAQSLSLIASESISSWLEQKQHMIATLDFLNPYNEQAVDHDMLALKKAGQFSDIFFGRLNGDFYVAGLNGRHPTIDARKAGWFQQALKANQLIITPVYEGSDNKGAMVTIAIPMRAQEQVIGVVGGDVPLSHLQKVISQYNAGTNTLSMLVDSDGRLLSHPEPQWLGKNMMTFNPQMDRELAYQSAKDRSMMTVERDDEQKLYFFTPIRGNHWLFAIELDESTEEAGFYALLKQQIIFSIVFMAVVIGLLSWLVNYLFVNLKQVSNAMVAIAAGDADLTQRIEVHTQDEVGELARQFNAFCSKMHSMMSHLRQVSDELSSQADDTAHHAQIRAERISQQQGEINMVATAMTEMASATTQIASHAENTAHTSGETVDHVEQGRFVVSQSQQSITNLASEVDNATTVIAELSNHANNISSILSTIQDIADQTNLLALNAAIEAARAGEQGRGFAVVADEVRVLSQRTHASTSEIQQTIETLQQITEQAVTLMRGSKTLAETSVEDANSANDSLSQINQSVTRISDMATEIASAAEEQSAVTAEITQNTETVREVAEELAQEATDALNQANQLKHLATSLNQEIGRFKL</sequence>
<evidence type="ECO:0000259" key="14">
    <source>
        <dbReference type="PROSITE" id="PS50111"/>
    </source>
</evidence>
<dbReference type="Gene3D" id="1.10.287.950">
    <property type="entry name" value="Methyl-accepting chemotaxis protein"/>
    <property type="match status" value="1"/>
</dbReference>
<dbReference type="CDD" id="cd12913">
    <property type="entry name" value="PDC1_MCP_like"/>
    <property type="match status" value="1"/>
</dbReference>
<keyword evidence="13" id="KW-0732">Signal</keyword>
<dbReference type="SUPFAM" id="SSF58104">
    <property type="entry name" value="Methyl-accepting chemotaxis protein (MCP) signaling domain"/>
    <property type="match status" value="1"/>
</dbReference>
<keyword evidence="4" id="KW-0997">Cell inner membrane</keyword>
<evidence type="ECO:0000256" key="5">
    <source>
        <dbReference type="ARBA" id="ARBA00022692"/>
    </source>
</evidence>
<evidence type="ECO:0000256" key="6">
    <source>
        <dbReference type="ARBA" id="ARBA00022989"/>
    </source>
</evidence>
<feature type="domain" description="HAMP" evidence="16">
    <location>
        <begin position="301"/>
        <end position="355"/>
    </location>
</feature>
<dbReference type="PANTHER" id="PTHR32089:SF117">
    <property type="entry name" value="METHYL ACCEPTING SENSORY TRANSDUCER WITH CACHE_1 SMALL MOLECULE BINDING DOMAIN"/>
    <property type="match status" value="1"/>
</dbReference>
<dbReference type="PROSITE" id="PS50111">
    <property type="entry name" value="CHEMOTAXIS_TRANSDUC_2"/>
    <property type="match status" value="1"/>
</dbReference>
<dbReference type="InterPro" id="IPR033479">
    <property type="entry name" value="dCache_1"/>
</dbReference>
<feature type="domain" description="T-SNARE coiled-coil homology" evidence="15">
    <location>
        <begin position="547"/>
        <end position="595"/>
    </location>
</feature>
<evidence type="ECO:0000313" key="18">
    <source>
        <dbReference type="Proteomes" id="UP000838672"/>
    </source>
</evidence>
<dbReference type="SMART" id="SM00283">
    <property type="entry name" value="MA"/>
    <property type="match status" value="1"/>
</dbReference>
<keyword evidence="5 12" id="KW-0812">Transmembrane</keyword>
<name>A0ABN8DVX7_9VIBR</name>
<evidence type="ECO:0000256" key="10">
    <source>
        <dbReference type="PROSITE-ProRule" id="PRU00284"/>
    </source>
</evidence>
<organism evidence="17 18">
    <name type="scientific">Vibrio stylophorae</name>
    <dbReference type="NCBI Taxonomy" id="659351"/>
    <lineage>
        <taxon>Bacteria</taxon>
        <taxon>Pseudomonadati</taxon>
        <taxon>Pseudomonadota</taxon>
        <taxon>Gammaproteobacteria</taxon>
        <taxon>Vibrionales</taxon>
        <taxon>Vibrionaceae</taxon>
        <taxon>Vibrio</taxon>
    </lineage>
</organism>
<dbReference type="CDD" id="cd06225">
    <property type="entry name" value="HAMP"/>
    <property type="match status" value="1"/>
</dbReference>
<reference evidence="17" key="1">
    <citation type="submission" date="2021-11" db="EMBL/GenBank/DDBJ databases">
        <authorList>
            <person name="Rodrigo-Torres L."/>
            <person name="Arahal R. D."/>
            <person name="Lucena T."/>
        </authorList>
    </citation>
    <scope>NUCLEOTIDE SEQUENCE</scope>
    <source>
        <strain evidence="17">CECT 7929</strain>
    </source>
</reference>
<evidence type="ECO:0000259" key="16">
    <source>
        <dbReference type="PROSITE" id="PS50885"/>
    </source>
</evidence>
<evidence type="ECO:0000256" key="11">
    <source>
        <dbReference type="SAM" id="Coils"/>
    </source>
</evidence>
<evidence type="ECO:0000313" key="17">
    <source>
        <dbReference type="EMBL" id="CAH0534013.1"/>
    </source>
</evidence>
<feature type="domain" description="Methyl-accepting transducer" evidence="14">
    <location>
        <begin position="360"/>
        <end position="596"/>
    </location>
</feature>
<evidence type="ECO:0000256" key="7">
    <source>
        <dbReference type="ARBA" id="ARBA00023136"/>
    </source>
</evidence>
<dbReference type="InterPro" id="IPR004089">
    <property type="entry name" value="MCPsignal_dom"/>
</dbReference>
<protein>
    <submittedName>
        <fullName evidence="17">Methyl-accepting chemotaxis protein McpA</fullName>
    </submittedName>
</protein>
<evidence type="ECO:0000256" key="13">
    <source>
        <dbReference type="SAM" id="SignalP"/>
    </source>
</evidence>
<proteinExistence type="inferred from homology"/>
<comment type="subcellular location">
    <subcellularLocation>
        <location evidence="1">Cell inner membrane</location>
        <topology evidence="1">Multi-pass membrane protein</topology>
    </subcellularLocation>
</comment>
<evidence type="ECO:0000256" key="3">
    <source>
        <dbReference type="ARBA" id="ARBA00022500"/>
    </source>
</evidence>
<evidence type="ECO:0000256" key="2">
    <source>
        <dbReference type="ARBA" id="ARBA00022475"/>
    </source>
</evidence>
<dbReference type="InterPro" id="IPR003660">
    <property type="entry name" value="HAMP_dom"/>
</dbReference>
<keyword evidence="2" id="KW-1003">Cell membrane</keyword>
<dbReference type="Pfam" id="PF02743">
    <property type="entry name" value="dCache_1"/>
    <property type="match status" value="1"/>
</dbReference>
<dbReference type="InterPro" id="IPR000727">
    <property type="entry name" value="T_SNARE_dom"/>
</dbReference>
<dbReference type="PROSITE" id="PS50192">
    <property type="entry name" value="T_SNARE"/>
    <property type="match status" value="1"/>
</dbReference>
<feature type="coiled-coil region" evidence="11">
    <location>
        <begin position="596"/>
        <end position="626"/>
    </location>
</feature>
<dbReference type="PANTHER" id="PTHR32089">
    <property type="entry name" value="METHYL-ACCEPTING CHEMOTAXIS PROTEIN MCPB"/>
    <property type="match status" value="1"/>
</dbReference>
<comment type="similarity">
    <text evidence="9">Belongs to the methyl-accepting chemotaxis (MCP) protein family.</text>
</comment>
<keyword evidence="7 12" id="KW-0472">Membrane</keyword>
<keyword evidence="8 10" id="KW-0807">Transducer</keyword>
<keyword evidence="18" id="KW-1185">Reference proteome</keyword>
<dbReference type="Pfam" id="PF00015">
    <property type="entry name" value="MCPsignal"/>
    <property type="match status" value="1"/>
</dbReference>
<dbReference type="SUPFAM" id="SSF103190">
    <property type="entry name" value="Sensory domain-like"/>
    <property type="match status" value="1"/>
</dbReference>
<dbReference type="Pfam" id="PF00672">
    <property type="entry name" value="HAMP"/>
    <property type="match status" value="1"/>
</dbReference>
<evidence type="ECO:0000256" key="9">
    <source>
        <dbReference type="ARBA" id="ARBA00029447"/>
    </source>
</evidence>
<feature type="transmembrane region" description="Helical" evidence="12">
    <location>
        <begin position="282"/>
        <end position="304"/>
    </location>
</feature>
<dbReference type="EMBL" id="CAKLDI010000001">
    <property type="protein sequence ID" value="CAH0534013.1"/>
    <property type="molecule type" value="Genomic_DNA"/>
</dbReference>
<dbReference type="Proteomes" id="UP000838672">
    <property type="component" value="Unassembled WGS sequence"/>
</dbReference>
<dbReference type="PROSITE" id="PS50885">
    <property type="entry name" value="HAMP"/>
    <property type="match status" value="1"/>
</dbReference>
<keyword evidence="6 12" id="KW-1133">Transmembrane helix</keyword>
<dbReference type="Gene3D" id="3.30.450.20">
    <property type="entry name" value="PAS domain"/>
    <property type="match status" value="2"/>
</dbReference>
<dbReference type="CDD" id="cd11386">
    <property type="entry name" value="MCP_signal"/>
    <property type="match status" value="1"/>
</dbReference>
<feature type="signal peptide" evidence="13">
    <location>
        <begin position="1"/>
        <end position="29"/>
    </location>
</feature>